<accession>A0ABD5YXP5</accession>
<dbReference type="Proteomes" id="UP001596417">
    <property type="component" value="Unassembled WGS sequence"/>
</dbReference>
<dbReference type="EMBL" id="JBHTAX010000007">
    <property type="protein sequence ID" value="MFC7193182.1"/>
    <property type="molecule type" value="Genomic_DNA"/>
</dbReference>
<dbReference type="AlphaFoldDB" id="A0ABD5YXP5"/>
<dbReference type="RefSeq" id="WP_390207018.1">
    <property type="nucleotide sequence ID" value="NZ_JBHSZC010000006.1"/>
</dbReference>
<evidence type="ECO:0000313" key="1">
    <source>
        <dbReference type="EMBL" id="MFC7193182.1"/>
    </source>
</evidence>
<comment type="caution">
    <text evidence="1">The sequence shown here is derived from an EMBL/GenBank/DDBJ whole genome shotgun (WGS) entry which is preliminary data.</text>
</comment>
<name>A0ABD5YXP5_9EURY</name>
<proteinExistence type="predicted"/>
<keyword evidence="2" id="KW-1185">Reference proteome</keyword>
<organism evidence="1 2">
    <name type="scientific">Halocatena marina</name>
    <dbReference type="NCBI Taxonomy" id="2934937"/>
    <lineage>
        <taxon>Archaea</taxon>
        <taxon>Methanobacteriati</taxon>
        <taxon>Methanobacteriota</taxon>
        <taxon>Stenosarchaea group</taxon>
        <taxon>Halobacteria</taxon>
        <taxon>Halobacteriales</taxon>
        <taxon>Natronomonadaceae</taxon>
        <taxon>Halocatena</taxon>
    </lineage>
</organism>
<reference evidence="1 2" key="1">
    <citation type="journal article" date="2019" name="Int. J. Syst. Evol. Microbiol.">
        <title>The Global Catalogue of Microorganisms (GCM) 10K type strain sequencing project: providing services to taxonomists for standard genome sequencing and annotation.</title>
        <authorList>
            <consortium name="The Broad Institute Genomics Platform"/>
            <consortium name="The Broad Institute Genome Sequencing Center for Infectious Disease"/>
            <person name="Wu L."/>
            <person name="Ma J."/>
        </authorList>
    </citation>
    <scope>NUCLEOTIDE SEQUENCE [LARGE SCALE GENOMIC DNA]</scope>
    <source>
        <strain evidence="1 2">RDMS1</strain>
    </source>
</reference>
<protein>
    <submittedName>
        <fullName evidence="1">Uncharacterized protein</fullName>
    </submittedName>
</protein>
<gene>
    <name evidence="1" type="ORF">ACFQL7_27625</name>
</gene>
<sequence>MARPKIDLPKYLIGGVDDYADREGIERDEAWKQIIREGLNVEQVEGFYEKSGTTEE</sequence>
<evidence type="ECO:0000313" key="2">
    <source>
        <dbReference type="Proteomes" id="UP001596417"/>
    </source>
</evidence>